<dbReference type="PANTHER" id="PTHR11079:SF179">
    <property type="entry name" value="TRNA(ADENINE(34)) DEAMINASE, CHLOROPLASTIC"/>
    <property type="match status" value="1"/>
</dbReference>
<dbReference type="Gene3D" id="3.40.140.10">
    <property type="entry name" value="Cytidine Deaminase, domain 2"/>
    <property type="match status" value="1"/>
</dbReference>
<sequence>MRTHAAATALPDVWHLPFDLAWEALQAGSRPIGAVLVDADGRIVAMGRNRSQESTGPKGQLAGTAIAHAEINVLAQLPTGRRYEDHRLYTTVEPCLLCSGALIHSHVGAVAYAAPDALWRGIEDIPRVGGLIAERWARREGPVDGPVSVFAAMLAGLWQVLHDSSSDGPGASRSLTLAHRLLGIKGFLDAETAQVAYRLALPHLAMPTS</sequence>
<dbReference type="PANTHER" id="PTHR11079">
    <property type="entry name" value="CYTOSINE DEAMINASE FAMILY MEMBER"/>
    <property type="match status" value="1"/>
</dbReference>
<keyword evidence="5" id="KW-1185">Reference proteome</keyword>
<comment type="caution">
    <text evidence="4">The sequence shown here is derived from an EMBL/GenBank/DDBJ whole genome shotgun (WGS) entry which is preliminary data.</text>
</comment>
<organism evidence="4 5">
    <name type="scientific">Streptomyces chiangmaiensis</name>
    <dbReference type="NCBI Taxonomy" id="766497"/>
    <lineage>
        <taxon>Bacteria</taxon>
        <taxon>Bacillati</taxon>
        <taxon>Actinomycetota</taxon>
        <taxon>Actinomycetes</taxon>
        <taxon>Kitasatosporales</taxon>
        <taxon>Streptomycetaceae</taxon>
        <taxon>Streptomyces</taxon>
    </lineage>
</organism>
<dbReference type="InterPro" id="IPR016192">
    <property type="entry name" value="APOBEC/CMP_deaminase_Zn-bd"/>
</dbReference>
<evidence type="ECO:0000313" key="4">
    <source>
        <dbReference type="EMBL" id="MED7827694.1"/>
    </source>
</evidence>
<dbReference type="PROSITE" id="PS51747">
    <property type="entry name" value="CYT_DCMP_DEAMINASES_2"/>
    <property type="match status" value="1"/>
</dbReference>
<reference evidence="4" key="1">
    <citation type="submission" date="2024-01" db="EMBL/GenBank/DDBJ databases">
        <title>First draft genome sequence data of TA4-1, the type strain of Gram-positive actinobacterium Streptomyces chiangmaiensis.</title>
        <authorList>
            <person name="Yasawong M."/>
            <person name="Nantapong N."/>
        </authorList>
    </citation>
    <scope>NUCLEOTIDE SEQUENCE</scope>
    <source>
        <strain evidence="4">TA4-1</strain>
    </source>
</reference>
<dbReference type="SUPFAM" id="SSF53927">
    <property type="entry name" value="Cytidine deaminase-like"/>
    <property type="match status" value="1"/>
</dbReference>
<dbReference type="RefSeq" id="WP_329512067.1">
    <property type="nucleotide sequence ID" value="NZ_BAAAYZ010000033.1"/>
</dbReference>
<evidence type="ECO:0000259" key="3">
    <source>
        <dbReference type="PROSITE" id="PS51747"/>
    </source>
</evidence>
<dbReference type="InterPro" id="IPR016193">
    <property type="entry name" value="Cytidine_deaminase-like"/>
</dbReference>
<keyword evidence="2" id="KW-0862">Zinc</keyword>
<dbReference type="EMBL" id="JAYWVC010000259">
    <property type="protein sequence ID" value="MED7827694.1"/>
    <property type="molecule type" value="Genomic_DNA"/>
</dbReference>
<dbReference type="CDD" id="cd01285">
    <property type="entry name" value="nucleoside_deaminase"/>
    <property type="match status" value="1"/>
</dbReference>
<proteinExistence type="predicted"/>
<evidence type="ECO:0000313" key="5">
    <source>
        <dbReference type="Proteomes" id="UP001333996"/>
    </source>
</evidence>
<evidence type="ECO:0000256" key="2">
    <source>
        <dbReference type="ARBA" id="ARBA00022833"/>
    </source>
</evidence>
<gene>
    <name evidence="4" type="ORF">VXC91_38845</name>
</gene>
<dbReference type="Pfam" id="PF00383">
    <property type="entry name" value="dCMP_cyt_deam_1"/>
    <property type="match status" value="1"/>
</dbReference>
<dbReference type="InterPro" id="IPR002125">
    <property type="entry name" value="CMP_dCMP_dom"/>
</dbReference>
<feature type="domain" description="CMP/dCMP-type deaminase" evidence="3">
    <location>
        <begin position="8"/>
        <end position="133"/>
    </location>
</feature>
<keyword evidence="1" id="KW-0479">Metal-binding</keyword>
<protein>
    <submittedName>
        <fullName evidence="4">Nucleoside deaminase</fullName>
    </submittedName>
</protein>
<evidence type="ECO:0000256" key="1">
    <source>
        <dbReference type="ARBA" id="ARBA00022723"/>
    </source>
</evidence>
<name>A0ABU7FX83_9ACTN</name>
<accession>A0ABU7FX83</accession>
<dbReference type="Proteomes" id="UP001333996">
    <property type="component" value="Unassembled WGS sequence"/>
</dbReference>
<dbReference type="PROSITE" id="PS00903">
    <property type="entry name" value="CYT_DCMP_DEAMINASES_1"/>
    <property type="match status" value="1"/>
</dbReference>